<organism evidence="1 2">
    <name type="scientific">Ficus carica</name>
    <name type="common">Common fig</name>
    <dbReference type="NCBI Taxonomy" id="3494"/>
    <lineage>
        <taxon>Eukaryota</taxon>
        <taxon>Viridiplantae</taxon>
        <taxon>Streptophyta</taxon>
        <taxon>Embryophyta</taxon>
        <taxon>Tracheophyta</taxon>
        <taxon>Spermatophyta</taxon>
        <taxon>Magnoliopsida</taxon>
        <taxon>eudicotyledons</taxon>
        <taxon>Gunneridae</taxon>
        <taxon>Pentapetalae</taxon>
        <taxon>rosids</taxon>
        <taxon>fabids</taxon>
        <taxon>Rosales</taxon>
        <taxon>Moraceae</taxon>
        <taxon>Ficeae</taxon>
        <taxon>Ficus</taxon>
    </lineage>
</organism>
<dbReference type="EMBL" id="BTGU01000009">
    <property type="protein sequence ID" value="GMN39201.1"/>
    <property type="molecule type" value="Genomic_DNA"/>
</dbReference>
<reference evidence="1" key="1">
    <citation type="submission" date="2023-07" db="EMBL/GenBank/DDBJ databases">
        <title>draft genome sequence of fig (Ficus carica).</title>
        <authorList>
            <person name="Takahashi T."/>
            <person name="Nishimura K."/>
        </authorList>
    </citation>
    <scope>NUCLEOTIDE SEQUENCE</scope>
</reference>
<dbReference type="AlphaFoldDB" id="A0AA88AF22"/>
<accession>A0AA88AF22</accession>
<protein>
    <submittedName>
        <fullName evidence="1">Uncharacterized protein</fullName>
    </submittedName>
</protein>
<proteinExistence type="predicted"/>
<dbReference type="Proteomes" id="UP001187192">
    <property type="component" value="Unassembled WGS sequence"/>
</dbReference>
<keyword evidence="2" id="KW-1185">Reference proteome</keyword>
<sequence length="46" mass="5186">MIKISSPELECRGQDGERRFSVEFRQITQQETVQRGQDASLPSSCG</sequence>
<gene>
    <name evidence="1" type="ORF">TIFTF001_008431</name>
</gene>
<evidence type="ECO:0000313" key="2">
    <source>
        <dbReference type="Proteomes" id="UP001187192"/>
    </source>
</evidence>
<comment type="caution">
    <text evidence="1">The sequence shown here is derived from an EMBL/GenBank/DDBJ whole genome shotgun (WGS) entry which is preliminary data.</text>
</comment>
<name>A0AA88AF22_FICCA</name>
<evidence type="ECO:0000313" key="1">
    <source>
        <dbReference type="EMBL" id="GMN39201.1"/>
    </source>
</evidence>